<dbReference type="AlphaFoldDB" id="A0A7C9P8U4"/>
<feature type="chain" id="PRO_5028961433" description="Rhodanese domain-containing protein" evidence="1">
    <location>
        <begin position="25"/>
        <end position="150"/>
    </location>
</feature>
<feature type="domain" description="Rhodanese" evidence="2">
    <location>
        <begin position="57"/>
        <end position="150"/>
    </location>
</feature>
<dbReference type="GO" id="GO:0004792">
    <property type="term" value="F:thiosulfate-cyanide sulfurtransferase activity"/>
    <property type="evidence" value="ECO:0007669"/>
    <property type="project" value="TreeGrafter"/>
</dbReference>
<evidence type="ECO:0000313" key="4">
    <source>
        <dbReference type="Proteomes" id="UP000483432"/>
    </source>
</evidence>
<name>A0A7C9P8U4_9PROT</name>
<accession>A0A7C9P8U4</accession>
<evidence type="ECO:0000313" key="3">
    <source>
        <dbReference type="EMBL" id="NDP48919.1"/>
    </source>
</evidence>
<dbReference type="EMBL" id="JAAFGW010000180">
    <property type="protein sequence ID" value="NDP48919.1"/>
    <property type="molecule type" value="Genomic_DNA"/>
</dbReference>
<comment type="caution">
    <text evidence="3">The sequence shown here is derived from an EMBL/GenBank/DDBJ whole genome shotgun (WGS) entry which is preliminary data.</text>
</comment>
<dbReference type="PANTHER" id="PTHR44086:SF10">
    <property type="entry name" value="THIOSULFATE SULFURTRANSFERASE_RHODANESE-LIKE DOMAIN-CONTAINING PROTEIN 3"/>
    <property type="match status" value="1"/>
</dbReference>
<dbReference type="PROSITE" id="PS50206">
    <property type="entry name" value="RHODANESE_3"/>
    <property type="match status" value="1"/>
</dbReference>
<dbReference type="Pfam" id="PF00581">
    <property type="entry name" value="Rhodanese"/>
    <property type="match status" value="1"/>
</dbReference>
<evidence type="ECO:0000256" key="1">
    <source>
        <dbReference type="SAM" id="SignalP"/>
    </source>
</evidence>
<gene>
    <name evidence="3" type="ORF">GZ085_11150</name>
</gene>
<dbReference type="InterPro" id="IPR036873">
    <property type="entry name" value="Rhodanese-like_dom_sf"/>
</dbReference>
<dbReference type="SUPFAM" id="SSF52821">
    <property type="entry name" value="Rhodanese/Cell cycle control phosphatase"/>
    <property type="match status" value="1"/>
</dbReference>
<protein>
    <recommendedName>
        <fullName evidence="2">Rhodanese domain-containing protein</fullName>
    </recommendedName>
</protein>
<feature type="signal peptide" evidence="1">
    <location>
        <begin position="1"/>
        <end position="24"/>
    </location>
</feature>
<reference evidence="3 4" key="1">
    <citation type="submission" date="2019-09" db="EMBL/GenBank/DDBJ databases">
        <title>H2 Metabolism Revealed by Metagenomic Analysis in Subglacial Sediment of East Antarctica.</title>
        <authorList>
            <person name="Yang Z."/>
            <person name="Zhang Y."/>
            <person name="Lv Y."/>
            <person name="Yan W."/>
            <person name="Xiao X."/>
            <person name="Sun B."/>
            <person name="Ma H."/>
        </authorList>
    </citation>
    <scope>NUCLEOTIDE SEQUENCE [LARGE SCALE GENOMIC DNA]</scope>
    <source>
        <strain evidence="3">Bin2_2</strain>
    </source>
</reference>
<organism evidence="3 4">
    <name type="scientific">Sulfuriferula multivorans</name>
    <dbReference type="NCBI Taxonomy" id="1559896"/>
    <lineage>
        <taxon>Bacteria</taxon>
        <taxon>Pseudomonadati</taxon>
        <taxon>Pseudomonadota</taxon>
        <taxon>Betaproteobacteria</taxon>
        <taxon>Nitrosomonadales</taxon>
        <taxon>Sulfuricellaceae</taxon>
        <taxon>Sulfuriferula</taxon>
    </lineage>
</organism>
<dbReference type="SMART" id="SM00450">
    <property type="entry name" value="RHOD"/>
    <property type="match status" value="1"/>
</dbReference>
<dbReference type="Proteomes" id="UP000483432">
    <property type="component" value="Unassembled WGS sequence"/>
</dbReference>
<dbReference type="Gene3D" id="3.40.250.10">
    <property type="entry name" value="Rhodanese-like domain"/>
    <property type="match status" value="1"/>
</dbReference>
<dbReference type="InterPro" id="IPR001763">
    <property type="entry name" value="Rhodanese-like_dom"/>
</dbReference>
<evidence type="ECO:0000259" key="2">
    <source>
        <dbReference type="PROSITE" id="PS50206"/>
    </source>
</evidence>
<dbReference type="PANTHER" id="PTHR44086">
    <property type="entry name" value="THIOSULFATE SULFURTRANSFERASE RDL2, MITOCHONDRIAL-RELATED"/>
    <property type="match status" value="1"/>
</dbReference>
<sequence length="150" mass="16683">MLNHRFALILSIFLTAPLTGIAHAEVAGITEGTQLTREAAAKVPNISTQDLRREIEKNPEPVLIDIRMPDEIQSMGGAIKAPQNVNIPRGWLEFRVTRHAQNKNTPIVVYCGGNIRSILAAHTLQQMGYTNVKNYPDGFMGWKRQGLPIE</sequence>
<keyword evidence="1" id="KW-0732">Signal</keyword>
<proteinExistence type="predicted"/>